<dbReference type="Pfam" id="PF08568">
    <property type="entry name" value="Kinetochor_Ybp2"/>
    <property type="match status" value="1"/>
</dbReference>
<dbReference type="AlphaFoldDB" id="A0A6V8H1F5"/>
<proteinExistence type="predicted"/>
<dbReference type="InterPro" id="IPR013877">
    <property type="entry name" value="YAP-bd/ALF4/Glomulin"/>
</dbReference>
<evidence type="ECO:0000313" key="2">
    <source>
        <dbReference type="EMBL" id="GAM35078.1"/>
    </source>
</evidence>
<dbReference type="InterPro" id="IPR040347">
    <property type="entry name" value="YBP1/2"/>
</dbReference>
<feature type="compositionally biased region" description="Acidic residues" evidence="1">
    <location>
        <begin position="96"/>
        <end position="105"/>
    </location>
</feature>
<sequence>MTSESDDPLIKALPPATDYLTYLTLLEYQLTPARLPTLHRLLQDEALTTNIGWDLVQILLPMLPQSQDCLQDVARLGNPREVILRVSDSLMKLEPSDDDESEDGPSEQGSETTKVPRHIMQFNCLVAMLSVLHRRIKTKYPSRFIATSLQAALEAYSSMPTNETTNAVLEFLRDLSPSKRPTLPPRGTSSSSVIRVSQASAPDPEAAYDEPTEAAYDEPTASDDTAVQRKLVQFGLIEVLKTYMLSLSTPDNSGLWLALRLLEKLDQRERPSTDRNSRIRMYTEDEQLKERDLIVGRICALSRDIGIKDDDLLAIVLTPAESHLPPLDFEEAPKSAEEIPLERHGALLLLAARSSAATLFEGAETARIPIYPNIEVILSNFVGAGVTDEAADEQAQALHDALLALTIISSQKEVETPSDDQQFKALVLALTRCSRRQTYNGLRNIPAVILHSNPSLESRFSLVQDIIQKDELLYARESAIGWLKNEILAAAKTHDEHDNIFIDPQHFSKISTSLYNTSTFQSLDMSAGIVISWIQFSQSLAPYLHAALNLYYAIISSPQLRGQLKIENEYTSFRKNFLEPLKSTCHAFEGDLVHNGGDGRIESVVGEDMCQVGMAQSVGLLFHIIEQVDEKLNDLFGDGGDVAVKT</sequence>
<dbReference type="Proteomes" id="UP000053095">
    <property type="component" value="Unassembled WGS sequence"/>
</dbReference>
<accession>A0A6V8H1F5</accession>
<dbReference type="GO" id="GO:0005737">
    <property type="term" value="C:cytoplasm"/>
    <property type="evidence" value="ECO:0007669"/>
    <property type="project" value="TreeGrafter"/>
</dbReference>
<evidence type="ECO:0000256" key="1">
    <source>
        <dbReference type="SAM" id="MobiDB-lite"/>
    </source>
</evidence>
<feature type="compositionally biased region" description="Low complexity" evidence="1">
    <location>
        <begin position="189"/>
        <end position="201"/>
    </location>
</feature>
<reference evidence="3" key="1">
    <citation type="journal article" date="2015" name="Genome Announc.">
        <title>Draft genome sequence of Talaromyces cellulolyticus strain Y-94, a source of lignocellulosic biomass-degrading enzymes.</title>
        <authorList>
            <person name="Fujii T."/>
            <person name="Koike H."/>
            <person name="Sawayama S."/>
            <person name="Yano S."/>
            <person name="Inoue H."/>
        </authorList>
    </citation>
    <scope>NUCLEOTIDE SEQUENCE [LARGE SCALE GENOMIC DNA]</scope>
    <source>
        <strain evidence="3">Y-94</strain>
    </source>
</reference>
<dbReference type="GO" id="GO:0034599">
    <property type="term" value="P:cellular response to oxidative stress"/>
    <property type="evidence" value="ECO:0007669"/>
    <property type="project" value="InterPro"/>
</dbReference>
<evidence type="ECO:0000313" key="3">
    <source>
        <dbReference type="Proteomes" id="UP000053095"/>
    </source>
</evidence>
<dbReference type="PANTHER" id="PTHR28020">
    <property type="entry name" value="YAP1-BINDING PROTEIN 1-RELATED"/>
    <property type="match status" value="1"/>
</dbReference>
<dbReference type="EMBL" id="DF933811">
    <property type="protein sequence ID" value="GAM35078.1"/>
    <property type="molecule type" value="Genomic_DNA"/>
</dbReference>
<feature type="compositionally biased region" description="Acidic residues" evidence="1">
    <location>
        <begin position="206"/>
        <end position="216"/>
    </location>
</feature>
<evidence type="ECO:0008006" key="4">
    <source>
        <dbReference type="Google" id="ProtNLM"/>
    </source>
</evidence>
<organism evidence="2 3">
    <name type="scientific">Talaromyces pinophilus</name>
    <name type="common">Penicillium pinophilum</name>
    <dbReference type="NCBI Taxonomy" id="128442"/>
    <lineage>
        <taxon>Eukaryota</taxon>
        <taxon>Fungi</taxon>
        <taxon>Dikarya</taxon>
        <taxon>Ascomycota</taxon>
        <taxon>Pezizomycotina</taxon>
        <taxon>Eurotiomycetes</taxon>
        <taxon>Eurotiomycetidae</taxon>
        <taxon>Eurotiales</taxon>
        <taxon>Trichocomaceae</taxon>
        <taxon>Talaromyces</taxon>
        <taxon>Talaromyces sect. Talaromyces</taxon>
    </lineage>
</organism>
<feature type="region of interest" description="Disordered" evidence="1">
    <location>
        <begin position="93"/>
        <end position="114"/>
    </location>
</feature>
<name>A0A6V8H1F5_TALPI</name>
<protein>
    <recommendedName>
        <fullName evidence="4">YAP-binding/ALF4/Glomulin</fullName>
    </recommendedName>
</protein>
<gene>
    <name evidence="2" type="ORF">TCE0_015r03095</name>
</gene>
<comment type="caution">
    <text evidence="2">The sequence shown here is derived from an EMBL/GenBank/DDBJ whole genome shotgun (WGS) entry which is preliminary data.</text>
</comment>
<dbReference type="PANTHER" id="PTHR28020:SF1">
    <property type="entry name" value="YAP1-BINDING PROTEIN 1-RELATED"/>
    <property type="match status" value="1"/>
</dbReference>
<keyword evidence="3" id="KW-1185">Reference proteome</keyword>
<feature type="region of interest" description="Disordered" evidence="1">
    <location>
        <begin position="176"/>
        <end position="222"/>
    </location>
</feature>